<accession>A0AAX2IZB9</accession>
<name>A0AAX2IZB9_LEGPN</name>
<protein>
    <recommendedName>
        <fullName evidence="3">Integrase catalytic domain-containing protein</fullName>
    </recommendedName>
</protein>
<evidence type="ECO:0008006" key="3">
    <source>
        <dbReference type="Google" id="ProtNLM"/>
    </source>
</evidence>
<dbReference type="AlphaFoldDB" id="A0AAX2IZB9"/>
<evidence type="ECO:0000313" key="2">
    <source>
        <dbReference type="Proteomes" id="UP000249566"/>
    </source>
</evidence>
<organism evidence="1 2">
    <name type="scientific">Legionella pneumophila subsp. pascullei</name>
    <dbReference type="NCBI Taxonomy" id="91890"/>
    <lineage>
        <taxon>Bacteria</taxon>
        <taxon>Pseudomonadati</taxon>
        <taxon>Pseudomonadota</taxon>
        <taxon>Gammaproteobacteria</taxon>
        <taxon>Legionellales</taxon>
        <taxon>Legionellaceae</taxon>
        <taxon>Legionella</taxon>
    </lineage>
</organism>
<dbReference type="InterPro" id="IPR012337">
    <property type="entry name" value="RNaseH-like_sf"/>
</dbReference>
<reference evidence="1 2" key="1">
    <citation type="submission" date="2018-06" db="EMBL/GenBank/DDBJ databases">
        <authorList>
            <consortium name="Pathogen Informatics"/>
            <person name="Doyle S."/>
        </authorList>
    </citation>
    <scope>NUCLEOTIDE SEQUENCE [LARGE SCALE GENOMIC DNA]</scope>
    <source>
        <strain evidence="1 2">NCTC12272</strain>
    </source>
</reference>
<dbReference type="SUPFAM" id="SSF53098">
    <property type="entry name" value="Ribonuclease H-like"/>
    <property type="match status" value="1"/>
</dbReference>
<proteinExistence type="predicted"/>
<dbReference type="Gene3D" id="3.30.420.10">
    <property type="entry name" value="Ribonuclease H-like superfamily/Ribonuclease H"/>
    <property type="match status" value="1"/>
</dbReference>
<evidence type="ECO:0000313" key="1">
    <source>
        <dbReference type="EMBL" id="SQG90954.1"/>
    </source>
</evidence>
<gene>
    <name evidence="1" type="ORF">NCTC12272_02162</name>
</gene>
<sequence length="306" mass="35579">MAKRYEKRIDWQRIYHKYRRSNVKKRSLLLNELCDLTGMNRKYLIRKLNKKKVKSSKRRGAKPTYEAEIYLPIIKPIWLAADQICGKRLKEVLQDWLHFYEEEFGDLDEIIRFKVKQISSATLDRLLKPLKANYKGRGISGTKPGTIIKNQIPIKTNQWEETKPRFMEADTVAHCGISLEGNFVWSLTMTDILLTWTENWAVWNKGAYGVGNAIDDVEANLPFEIKGFDCDNGSELLNYYLIRKFAERPQETAIQFTRSRPYKKNDNAHVEHISVIVKLHAKSPAKDEPQWATVSASKKPGFSSFH</sequence>
<dbReference type="Proteomes" id="UP000249566">
    <property type="component" value="Chromosome 1"/>
</dbReference>
<dbReference type="GO" id="GO:0003676">
    <property type="term" value="F:nucleic acid binding"/>
    <property type="evidence" value="ECO:0007669"/>
    <property type="project" value="InterPro"/>
</dbReference>
<dbReference type="RefSeq" id="WP_027222260.1">
    <property type="nucleotide sequence ID" value="NZ_CAAAIJ010000008.1"/>
</dbReference>
<dbReference type="EMBL" id="LS483412">
    <property type="protein sequence ID" value="SQG90954.1"/>
    <property type="molecule type" value="Genomic_DNA"/>
</dbReference>
<dbReference type="InterPro" id="IPR036397">
    <property type="entry name" value="RNaseH_sf"/>
</dbReference>